<dbReference type="Proteomes" id="UP001172457">
    <property type="component" value="Chromosome 6"/>
</dbReference>
<feature type="compositionally biased region" description="Polar residues" evidence="1">
    <location>
        <begin position="233"/>
        <end position="242"/>
    </location>
</feature>
<feature type="region of interest" description="Disordered" evidence="1">
    <location>
        <begin position="66"/>
        <end position="242"/>
    </location>
</feature>
<feature type="compositionally biased region" description="Basic residues" evidence="1">
    <location>
        <begin position="218"/>
        <end position="227"/>
    </location>
</feature>
<feature type="compositionally biased region" description="Basic and acidic residues" evidence="1">
    <location>
        <begin position="98"/>
        <end position="117"/>
    </location>
</feature>
<gene>
    <name evidence="2" type="ORF">OSB04_024154</name>
</gene>
<sequence>MQRSFGLVFHDLLMDKLPWDTSDKSIRMAKIFPMQQFMPTMHQKGYKQQRPLSHVMTKLLPKEHRDAYRCGFRRPKSVSATSLRVGQPPREHRHKTKSQRDGNDRVDGEPSEVRVTVEVDSSPPQNLAKKKKAKKPKTVATEEPPQKEPINTAPSPPPTEPKLKKKHLRKTVPEETPVAKKTKKSKKETVAESPVPVLEVQATKAVHKEEPSPEVQLKRKKKSKRKHTDVTREPTTQRSPSP</sequence>
<evidence type="ECO:0000256" key="1">
    <source>
        <dbReference type="SAM" id="MobiDB-lite"/>
    </source>
</evidence>
<dbReference type="EMBL" id="JARYMX010000006">
    <property type="protein sequence ID" value="KAJ9544447.1"/>
    <property type="molecule type" value="Genomic_DNA"/>
</dbReference>
<reference evidence="2" key="1">
    <citation type="submission" date="2023-03" db="EMBL/GenBank/DDBJ databases">
        <title>Chromosome-scale reference genome and RAD-based genetic map of yellow starthistle (Centaurea solstitialis) reveal putative structural variation and QTLs associated with invader traits.</title>
        <authorList>
            <person name="Reatini B."/>
            <person name="Cang F.A."/>
            <person name="Jiang Q."/>
            <person name="Mckibben M.T.W."/>
            <person name="Barker M.S."/>
            <person name="Rieseberg L.H."/>
            <person name="Dlugosch K.M."/>
        </authorList>
    </citation>
    <scope>NUCLEOTIDE SEQUENCE</scope>
    <source>
        <strain evidence="2">CAN-66</strain>
        <tissue evidence="2">Leaf</tissue>
    </source>
</reference>
<proteinExistence type="predicted"/>
<dbReference type="AlphaFoldDB" id="A0AA38W0C8"/>
<comment type="caution">
    <text evidence="2">The sequence shown here is derived from an EMBL/GenBank/DDBJ whole genome shotgun (WGS) entry which is preliminary data.</text>
</comment>
<evidence type="ECO:0000313" key="2">
    <source>
        <dbReference type="EMBL" id="KAJ9544447.1"/>
    </source>
</evidence>
<keyword evidence="3" id="KW-1185">Reference proteome</keyword>
<protein>
    <submittedName>
        <fullName evidence="2">Uncharacterized protein</fullName>
    </submittedName>
</protein>
<organism evidence="2 3">
    <name type="scientific">Centaurea solstitialis</name>
    <name type="common">yellow star-thistle</name>
    <dbReference type="NCBI Taxonomy" id="347529"/>
    <lineage>
        <taxon>Eukaryota</taxon>
        <taxon>Viridiplantae</taxon>
        <taxon>Streptophyta</taxon>
        <taxon>Embryophyta</taxon>
        <taxon>Tracheophyta</taxon>
        <taxon>Spermatophyta</taxon>
        <taxon>Magnoliopsida</taxon>
        <taxon>eudicotyledons</taxon>
        <taxon>Gunneridae</taxon>
        <taxon>Pentapetalae</taxon>
        <taxon>asterids</taxon>
        <taxon>campanulids</taxon>
        <taxon>Asterales</taxon>
        <taxon>Asteraceae</taxon>
        <taxon>Carduoideae</taxon>
        <taxon>Cardueae</taxon>
        <taxon>Centaureinae</taxon>
        <taxon>Centaurea</taxon>
    </lineage>
</organism>
<accession>A0AA38W0C8</accession>
<name>A0AA38W0C8_9ASTR</name>
<feature type="compositionally biased region" description="Basic residues" evidence="1">
    <location>
        <begin position="128"/>
        <end position="137"/>
    </location>
</feature>
<evidence type="ECO:0000313" key="3">
    <source>
        <dbReference type="Proteomes" id="UP001172457"/>
    </source>
</evidence>